<dbReference type="GO" id="GO:0016226">
    <property type="term" value="P:iron-sulfur cluster assembly"/>
    <property type="evidence" value="ECO:0007669"/>
    <property type="project" value="UniProtKB-UniRule"/>
</dbReference>
<evidence type="ECO:0000256" key="2">
    <source>
        <dbReference type="ARBA" id="ARBA00022723"/>
    </source>
</evidence>
<organism evidence="5 6">
    <name type="scientific">Proteobacteria bacterium 228</name>
    <dbReference type="NCBI Taxonomy" id="2083153"/>
    <lineage>
        <taxon>Bacteria</taxon>
        <taxon>Pseudomonadati</taxon>
        <taxon>Pseudomonadota</taxon>
    </lineage>
</organism>
<evidence type="ECO:0000313" key="6">
    <source>
        <dbReference type="Proteomes" id="UP000238196"/>
    </source>
</evidence>
<dbReference type="HAMAP" id="MF_00142">
    <property type="entry name" value="CyaY"/>
    <property type="match status" value="1"/>
</dbReference>
<name>A0A2S5KUB8_9PROT</name>
<keyword evidence="2 4" id="KW-0479">Metal-binding</keyword>
<dbReference type="InterPro" id="IPR002908">
    <property type="entry name" value="Frataxin/CyaY"/>
</dbReference>
<comment type="similarity">
    <text evidence="1 4">Belongs to the frataxin family.</text>
</comment>
<dbReference type="OrthoDB" id="285675at2"/>
<dbReference type="Proteomes" id="UP000238196">
    <property type="component" value="Unassembled WGS sequence"/>
</dbReference>
<accession>A0A2S5KUB8</accession>
<protein>
    <recommendedName>
        <fullName evidence="4">Iron-sulfur cluster assembly protein CyaY</fullName>
    </recommendedName>
</protein>
<evidence type="ECO:0000313" key="5">
    <source>
        <dbReference type="EMBL" id="PPC78350.1"/>
    </source>
</evidence>
<dbReference type="SMART" id="SM01219">
    <property type="entry name" value="Frataxin_Cyay"/>
    <property type="match status" value="1"/>
</dbReference>
<sequence>MTESEFHQQVDDTLEQVETILDDAESDLDVNLNNGILTVICENGSRIILTRQTPVKQLWLATKQDGYHFDWDSDEACWLEKAKGGTLAERLQEALHVQAGETLTFAL</sequence>
<evidence type="ECO:0000256" key="4">
    <source>
        <dbReference type="HAMAP-Rule" id="MF_00142"/>
    </source>
</evidence>
<dbReference type="Pfam" id="PF01491">
    <property type="entry name" value="Frataxin_Cyay"/>
    <property type="match status" value="1"/>
</dbReference>
<dbReference type="Gene3D" id="3.30.920.10">
    <property type="entry name" value="Frataxin/CyaY"/>
    <property type="match status" value="1"/>
</dbReference>
<dbReference type="NCBIfam" id="TIGR03421">
    <property type="entry name" value="FeS_CyaY"/>
    <property type="match status" value="1"/>
</dbReference>
<reference evidence="5 6" key="1">
    <citation type="submission" date="2018-02" db="EMBL/GenBank/DDBJ databases">
        <title>novel marine gammaproteobacteria from coastal saline agro ecosystem.</title>
        <authorList>
            <person name="Krishnan R."/>
            <person name="Ramesh Kumar N."/>
        </authorList>
    </citation>
    <scope>NUCLEOTIDE SEQUENCE [LARGE SCALE GENOMIC DNA]</scope>
    <source>
        <strain evidence="5 6">228</strain>
    </source>
</reference>
<dbReference type="SUPFAM" id="SSF55387">
    <property type="entry name" value="Frataxin/Nqo15-like"/>
    <property type="match status" value="1"/>
</dbReference>
<comment type="caution">
    <text evidence="5">The sequence shown here is derived from an EMBL/GenBank/DDBJ whole genome shotgun (WGS) entry which is preliminary data.</text>
</comment>
<proteinExistence type="inferred from homology"/>
<dbReference type="InterPro" id="IPR047584">
    <property type="entry name" value="CyaY"/>
</dbReference>
<dbReference type="GO" id="GO:0008199">
    <property type="term" value="F:ferric iron binding"/>
    <property type="evidence" value="ECO:0007669"/>
    <property type="project" value="InterPro"/>
</dbReference>
<evidence type="ECO:0000256" key="1">
    <source>
        <dbReference type="ARBA" id="ARBA00008183"/>
    </source>
</evidence>
<dbReference type="PANTHER" id="PTHR16821">
    <property type="entry name" value="FRATAXIN"/>
    <property type="match status" value="1"/>
</dbReference>
<evidence type="ECO:0000256" key="3">
    <source>
        <dbReference type="ARBA" id="ARBA00023004"/>
    </source>
</evidence>
<dbReference type="PANTHER" id="PTHR16821:SF2">
    <property type="entry name" value="FRATAXIN, MITOCHONDRIAL"/>
    <property type="match status" value="1"/>
</dbReference>
<gene>
    <name evidence="4" type="primary">cyaY</name>
    <name evidence="5" type="ORF">C4K68_05815</name>
</gene>
<dbReference type="PROSITE" id="PS50810">
    <property type="entry name" value="FRATAXIN_2"/>
    <property type="match status" value="1"/>
</dbReference>
<dbReference type="GO" id="GO:0005737">
    <property type="term" value="C:cytoplasm"/>
    <property type="evidence" value="ECO:0007669"/>
    <property type="project" value="UniProtKB-ARBA"/>
</dbReference>
<dbReference type="InterPro" id="IPR036524">
    <property type="entry name" value="Frataxin/CyaY_sf"/>
</dbReference>
<comment type="function">
    <text evidence="4">Involved in iron-sulfur (Fe-S) cluster assembly. May act as a regulator of Fe-S biogenesis.</text>
</comment>
<dbReference type="AlphaFoldDB" id="A0A2S5KUB8"/>
<dbReference type="EMBL" id="PRLP01000016">
    <property type="protein sequence ID" value="PPC78350.1"/>
    <property type="molecule type" value="Genomic_DNA"/>
</dbReference>
<keyword evidence="3 4" id="KW-0408">Iron</keyword>